<dbReference type="PANTHER" id="PTHR31435:SF10">
    <property type="entry name" value="BSR4717 PROTEIN"/>
    <property type="match status" value="1"/>
</dbReference>
<reference evidence="1 2" key="1">
    <citation type="submission" date="2014-07" db="EMBL/GenBank/DDBJ databases">
        <authorList>
            <person name="Zhang J.E."/>
            <person name="Yang H."/>
            <person name="Guo J."/>
            <person name="Deng Z."/>
            <person name="Luo H."/>
            <person name="Luo M."/>
            <person name="Zhao B."/>
        </authorList>
    </citation>
    <scope>NUCLEOTIDE SEQUENCE [LARGE SCALE GENOMIC DNA]</scope>
    <source>
        <strain evidence="1 2">1CP</strain>
    </source>
</reference>
<dbReference type="SUPFAM" id="SSF55729">
    <property type="entry name" value="Acyl-CoA N-acyltransferases (Nat)"/>
    <property type="match status" value="1"/>
</dbReference>
<dbReference type="PANTHER" id="PTHR31435">
    <property type="entry name" value="PROTEIN NATD1"/>
    <property type="match status" value="1"/>
</dbReference>
<accession>A0A1B1K594</accession>
<name>A0A1B1K594_RHOOP</name>
<dbReference type="InterPro" id="IPR045057">
    <property type="entry name" value="Gcn5-rel_NAT"/>
</dbReference>
<evidence type="ECO:0000313" key="1">
    <source>
        <dbReference type="EMBL" id="ANS27756.1"/>
    </source>
</evidence>
<dbReference type="RefSeq" id="WP_065490649.1">
    <property type="nucleotide sequence ID" value="NZ_CP009111.1"/>
</dbReference>
<dbReference type="Proteomes" id="UP000186108">
    <property type="component" value="Chromosome"/>
</dbReference>
<evidence type="ECO:0000313" key="2">
    <source>
        <dbReference type="Proteomes" id="UP000186108"/>
    </source>
</evidence>
<dbReference type="PROSITE" id="PS51729">
    <property type="entry name" value="GNAT_YJDJ"/>
    <property type="match status" value="1"/>
</dbReference>
<dbReference type="InterPro" id="IPR031165">
    <property type="entry name" value="GNAT_YJDJ"/>
</dbReference>
<dbReference type="Pfam" id="PF14542">
    <property type="entry name" value="Acetyltransf_CG"/>
    <property type="match status" value="1"/>
</dbReference>
<organism evidence="1 2">
    <name type="scientific">Rhodococcus opacus</name>
    <name type="common">Nocardia opaca</name>
    <dbReference type="NCBI Taxonomy" id="37919"/>
    <lineage>
        <taxon>Bacteria</taxon>
        <taxon>Bacillati</taxon>
        <taxon>Actinomycetota</taxon>
        <taxon>Actinomycetes</taxon>
        <taxon>Mycobacteriales</taxon>
        <taxon>Nocardiaceae</taxon>
        <taxon>Rhodococcus</taxon>
    </lineage>
</organism>
<dbReference type="InterPro" id="IPR016181">
    <property type="entry name" value="Acyl_CoA_acyltransferase"/>
</dbReference>
<proteinExistence type="predicted"/>
<protein>
    <submittedName>
        <fullName evidence="1">Uncharacterized protein</fullName>
    </submittedName>
</protein>
<dbReference type="Gene3D" id="3.40.630.30">
    <property type="match status" value="1"/>
</dbReference>
<sequence length="99" mass="11145">MSTTATPESIVVTDSPQQSRYEIHADDELAGIEQYEVDGDARVFVHTEIYPRYEGLGLARTLVSAALDDLRRRGLRVHPVCPYVVNFVSKHPEYQDLVA</sequence>
<dbReference type="EMBL" id="CP009111">
    <property type="protein sequence ID" value="ANS27756.1"/>
    <property type="molecule type" value="Genomic_DNA"/>
</dbReference>
<dbReference type="PATRIC" id="fig|37919.13.peg.3137"/>
<gene>
    <name evidence="1" type="ORF">R1CP_15260</name>
</gene>
<dbReference type="AlphaFoldDB" id="A0A1B1K594"/>